<dbReference type="InterPro" id="IPR013083">
    <property type="entry name" value="Znf_RING/FYVE/PHD"/>
</dbReference>
<comment type="caution">
    <text evidence="1">The sequence shown here is derived from an EMBL/GenBank/DDBJ whole genome shotgun (WGS) entry which is preliminary data.</text>
</comment>
<dbReference type="EMBL" id="JAGXEW010000008">
    <property type="protein sequence ID" value="KAK1168739.1"/>
    <property type="molecule type" value="Genomic_DNA"/>
</dbReference>
<dbReference type="Proteomes" id="UP001230051">
    <property type="component" value="Unassembled WGS sequence"/>
</dbReference>
<protein>
    <submittedName>
        <fullName evidence="1">Uncharacterized protein</fullName>
    </submittedName>
</protein>
<dbReference type="Gene3D" id="3.30.40.10">
    <property type="entry name" value="Zinc/RING finger domain, C3HC4 (zinc finger)"/>
    <property type="match status" value="1"/>
</dbReference>
<evidence type="ECO:0000313" key="1">
    <source>
        <dbReference type="EMBL" id="KAK1168739.1"/>
    </source>
</evidence>
<sequence>MSTLSLFRLGASLHGINHLDHYLDTIYCGLGENLSDLMSWISSFTARGITSDLDTSNPKEMLRVALQNECMETLLDGAFSGVFQNLIMAGWLQVSIQPHLSPSTVQVHNVVYAQALPPCSCYTGTRRELHILCTTADPTCQTLNHIVPLLPTNDYQIQHPATDEIPGLTLRTTCSHEECIRPSPTSVDGKWVQCDSTKGCSRWWHCICVGIFDCEKKNSFVVKSNTCQRTG</sequence>
<name>A0AAD8G8B2_ACIOX</name>
<feature type="non-terminal residue" evidence="1">
    <location>
        <position position="1"/>
    </location>
</feature>
<evidence type="ECO:0000313" key="2">
    <source>
        <dbReference type="Proteomes" id="UP001230051"/>
    </source>
</evidence>
<keyword evidence="2" id="KW-1185">Reference proteome</keyword>
<dbReference type="InterPro" id="IPR011011">
    <property type="entry name" value="Znf_FYVE_PHD"/>
</dbReference>
<reference evidence="1" key="1">
    <citation type="submission" date="2022-02" db="EMBL/GenBank/DDBJ databases">
        <title>Atlantic sturgeon de novo genome assembly.</title>
        <authorList>
            <person name="Stock M."/>
            <person name="Klopp C."/>
            <person name="Guiguen Y."/>
            <person name="Cabau C."/>
            <person name="Parinello H."/>
            <person name="Santidrian Yebra-Pimentel E."/>
            <person name="Kuhl H."/>
            <person name="Dirks R.P."/>
            <person name="Guessner J."/>
            <person name="Wuertz S."/>
            <person name="Du K."/>
            <person name="Schartl M."/>
        </authorList>
    </citation>
    <scope>NUCLEOTIDE SEQUENCE</scope>
    <source>
        <strain evidence="1">STURGEONOMICS-FGT-2020</strain>
        <tissue evidence="1">Whole blood</tissue>
    </source>
</reference>
<proteinExistence type="predicted"/>
<dbReference type="AlphaFoldDB" id="A0AAD8G8B2"/>
<organism evidence="1 2">
    <name type="scientific">Acipenser oxyrinchus oxyrinchus</name>
    <dbReference type="NCBI Taxonomy" id="40147"/>
    <lineage>
        <taxon>Eukaryota</taxon>
        <taxon>Metazoa</taxon>
        <taxon>Chordata</taxon>
        <taxon>Craniata</taxon>
        <taxon>Vertebrata</taxon>
        <taxon>Euteleostomi</taxon>
        <taxon>Actinopterygii</taxon>
        <taxon>Chondrostei</taxon>
        <taxon>Acipenseriformes</taxon>
        <taxon>Acipenseridae</taxon>
        <taxon>Acipenser</taxon>
    </lineage>
</organism>
<gene>
    <name evidence="1" type="ORF">AOXY_G9588</name>
</gene>
<accession>A0AAD8G8B2</accession>
<dbReference type="SUPFAM" id="SSF57903">
    <property type="entry name" value="FYVE/PHD zinc finger"/>
    <property type="match status" value="1"/>
</dbReference>